<dbReference type="AlphaFoldDB" id="A0A645GKT5"/>
<organism evidence="1">
    <name type="scientific">bioreactor metagenome</name>
    <dbReference type="NCBI Taxonomy" id="1076179"/>
    <lineage>
        <taxon>unclassified sequences</taxon>
        <taxon>metagenomes</taxon>
        <taxon>ecological metagenomes</taxon>
    </lineage>
</organism>
<evidence type="ECO:0000313" key="1">
    <source>
        <dbReference type="EMBL" id="MPN26469.1"/>
    </source>
</evidence>
<comment type="caution">
    <text evidence="1">The sequence shown here is derived from an EMBL/GenBank/DDBJ whole genome shotgun (WGS) entry which is preliminary data.</text>
</comment>
<dbReference type="EMBL" id="VSSQ01076008">
    <property type="protein sequence ID" value="MPN26469.1"/>
    <property type="molecule type" value="Genomic_DNA"/>
</dbReference>
<name>A0A645GKT5_9ZZZZ</name>
<accession>A0A645GKT5</accession>
<sequence>MGFICHYDNVAAIGERFGGLLELLNSRKYDAVSRPPSDQFLQMLAALCLFRGLTQEVGTLDKLPEKLVVQIVAVSQYHDGR</sequence>
<proteinExistence type="predicted"/>
<gene>
    <name evidence="1" type="ORF">SDC9_173894</name>
</gene>
<reference evidence="1" key="1">
    <citation type="submission" date="2019-08" db="EMBL/GenBank/DDBJ databases">
        <authorList>
            <person name="Kucharzyk K."/>
            <person name="Murdoch R.W."/>
            <person name="Higgins S."/>
            <person name="Loffler F."/>
        </authorList>
    </citation>
    <scope>NUCLEOTIDE SEQUENCE</scope>
</reference>
<protein>
    <submittedName>
        <fullName evidence="1">Uncharacterized protein</fullName>
    </submittedName>
</protein>